<comment type="caution">
    <text evidence="4">The sequence shown here is derived from an EMBL/GenBank/DDBJ whole genome shotgun (WGS) entry which is preliminary data.</text>
</comment>
<keyword evidence="5" id="KW-1185">Reference proteome</keyword>
<evidence type="ECO:0000313" key="4">
    <source>
        <dbReference type="EMBL" id="KAL3875649.1"/>
    </source>
</evidence>
<dbReference type="GO" id="GO:0000166">
    <property type="term" value="F:nucleotide binding"/>
    <property type="evidence" value="ECO:0007669"/>
    <property type="project" value="UniProtKB-KW"/>
</dbReference>
<keyword evidence="2" id="KW-0540">Nuclease</keyword>
<accession>A0ABD3WNT5</accession>
<dbReference type="GO" id="GO:0005634">
    <property type="term" value="C:nucleus"/>
    <property type="evidence" value="ECO:0007669"/>
    <property type="project" value="UniProtKB-SubCell"/>
</dbReference>
<evidence type="ECO:0000313" key="5">
    <source>
        <dbReference type="Proteomes" id="UP001634394"/>
    </source>
</evidence>
<feature type="domain" description="RAI1-like" evidence="3">
    <location>
        <begin position="43"/>
        <end position="276"/>
    </location>
</feature>
<comment type="function">
    <text evidence="2">Decapping enzyme for NAD-capped RNAs: specifically hydrolyzes the nicotinamide adenine dinucleotide (NAD) cap from a subset of RNAs by removing the entire NAD moiety from the 5'-end of an NAD-capped RNA.</text>
</comment>
<reference evidence="4 5" key="1">
    <citation type="submission" date="2024-11" db="EMBL/GenBank/DDBJ databases">
        <title>Chromosome-level genome assembly of the freshwater bivalve Anodonta woodiana.</title>
        <authorList>
            <person name="Chen X."/>
        </authorList>
    </citation>
    <scope>NUCLEOTIDE SEQUENCE [LARGE SCALE GENOMIC DNA]</scope>
    <source>
        <strain evidence="4">MN2024</strain>
        <tissue evidence="4">Gills</tissue>
    </source>
</reference>
<keyword evidence="2" id="KW-0378">Hydrolase</keyword>
<comment type="cofactor">
    <cofactor evidence="2">
        <name>a divalent metal cation</name>
        <dbReference type="ChEBI" id="CHEBI:60240"/>
    </cofactor>
</comment>
<keyword evidence="2" id="KW-0539">Nucleus</keyword>
<dbReference type="InterPro" id="IPR039039">
    <property type="entry name" value="RAI1-like_fam"/>
</dbReference>
<gene>
    <name evidence="4" type="ORF">ACJMK2_033579</name>
</gene>
<sequence length="278" mass="32963">MFKKRKQIDNSNPDIVPYKMINYTSEFSVQPIQRFDAEFPPYRQPVEIGAFSQDSSRAFQNGRGQLRFYIKPKRSNSVNFDLRKGYNEMIRKDETKKEYIDDILRWVLRNEDKFALNDVKVERKTAHKSRKKLNTDFICWRGLLTKFLCTPYESREGWLVSVTKFNNTLYLCEFDTEDKKKERESITPRQDEMCCWGWKFEQYVTADKPDGVPDVQRPVNNNEAFVTVVRTRLNSHSLVFAGEVDAVDPSLATKNKYVEFKTSREIDNPRQDSNMKRW</sequence>
<dbReference type="Pfam" id="PF08652">
    <property type="entry name" value="RAI1"/>
    <property type="match status" value="1"/>
</dbReference>
<name>A0ABD3WNT5_SINWO</name>
<comment type="subcellular location">
    <subcellularLocation>
        <location evidence="2">Nucleus</location>
    </subcellularLocation>
</comment>
<evidence type="ECO:0000259" key="3">
    <source>
        <dbReference type="Pfam" id="PF08652"/>
    </source>
</evidence>
<dbReference type="GO" id="GO:0016787">
    <property type="term" value="F:hydrolase activity"/>
    <property type="evidence" value="ECO:0007669"/>
    <property type="project" value="UniProtKB-KW"/>
</dbReference>
<comment type="similarity">
    <text evidence="1 2">Belongs to the DXO/Dom3Z family.</text>
</comment>
<dbReference type="PANTHER" id="PTHR12395">
    <property type="entry name" value="DOM-3 RELATED"/>
    <property type="match status" value="1"/>
</dbReference>
<dbReference type="PANTHER" id="PTHR12395:SF9">
    <property type="entry name" value="DECAPPING AND EXORIBONUCLEASE PROTEIN"/>
    <property type="match status" value="1"/>
</dbReference>
<dbReference type="Proteomes" id="UP001634394">
    <property type="component" value="Unassembled WGS sequence"/>
</dbReference>
<dbReference type="InterPro" id="IPR013961">
    <property type="entry name" value="RAI1"/>
</dbReference>
<keyword evidence="2" id="KW-0479">Metal-binding</keyword>
<dbReference type="GO" id="GO:0003723">
    <property type="term" value="F:RNA binding"/>
    <property type="evidence" value="ECO:0007669"/>
    <property type="project" value="UniProtKB-KW"/>
</dbReference>
<dbReference type="AlphaFoldDB" id="A0ABD3WNT5"/>
<dbReference type="EC" id="3.6.1.-" evidence="2"/>
<proteinExistence type="inferred from homology"/>
<dbReference type="GO" id="GO:0004518">
    <property type="term" value="F:nuclease activity"/>
    <property type="evidence" value="ECO:0007669"/>
    <property type="project" value="UniProtKB-KW"/>
</dbReference>
<keyword evidence="2" id="KW-0694">RNA-binding</keyword>
<evidence type="ECO:0000256" key="2">
    <source>
        <dbReference type="RuleBase" id="RU367113"/>
    </source>
</evidence>
<protein>
    <recommendedName>
        <fullName evidence="2">Decapping nuclease</fullName>
        <ecNumber evidence="2">3.6.1.-</ecNumber>
    </recommendedName>
</protein>
<evidence type="ECO:0000256" key="1">
    <source>
        <dbReference type="ARBA" id="ARBA00006562"/>
    </source>
</evidence>
<dbReference type="GO" id="GO:0046872">
    <property type="term" value="F:metal ion binding"/>
    <property type="evidence" value="ECO:0007669"/>
    <property type="project" value="UniProtKB-KW"/>
</dbReference>
<keyword evidence="2" id="KW-0547">Nucleotide-binding</keyword>
<organism evidence="4 5">
    <name type="scientific">Sinanodonta woodiana</name>
    <name type="common">Chinese pond mussel</name>
    <name type="synonym">Anodonta woodiana</name>
    <dbReference type="NCBI Taxonomy" id="1069815"/>
    <lineage>
        <taxon>Eukaryota</taxon>
        <taxon>Metazoa</taxon>
        <taxon>Spiralia</taxon>
        <taxon>Lophotrochozoa</taxon>
        <taxon>Mollusca</taxon>
        <taxon>Bivalvia</taxon>
        <taxon>Autobranchia</taxon>
        <taxon>Heteroconchia</taxon>
        <taxon>Palaeoheterodonta</taxon>
        <taxon>Unionida</taxon>
        <taxon>Unionoidea</taxon>
        <taxon>Unionidae</taxon>
        <taxon>Unioninae</taxon>
        <taxon>Sinanodonta</taxon>
    </lineage>
</organism>
<dbReference type="EMBL" id="JBJQND010000005">
    <property type="protein sequence ID" value="KAL3875649.1"/>
    <property type="molecule type" value="Genomic_DNA"/>
</dbReference>